<reference evidence="1 2" key="1">
    <citation type="submission" date="2019-02" db="EMBL/GenBank/DDBJ databases">
        <title>Deep-cultivation of Planctomycetes and their phenomic and genomic characterization uncovers novel biology.</title>
        <authorList>
            <person name="Wiegand S."/>
            <person name="Jogler M."/>
            <person name="Boedeker C."/>
            <person name="Pinto D."/>
            <person name="Vollmers J."/>
            <person name="Rivas-Marin E."/>
            <person name="Kohn T."/>
            <person name="Peeters S.H."/>
            <person name="Heuer A."/>
            <person name="Rast P."/>
            <person name="Oberbeckmann S."/>
            <person name="Bunk B."/>
            <person name="Jeske O."/>
            <person name="Meyerdierks A."/>
            <person name="Storesund J.E."/>
            <person name="Kallscheuer N."/>
            <person name="Luecker S."/>
            <person name="Lage O.M."/>
            <person name="Pohl T."/>
            <person name="Merkel B.J."/>
            <person name="Hornburger P."/>
            <person name="Mueller R.-W."/>
            <person name="Bruemmer F."/>
            <person name="Labrenz M."/>
            <person name="Spormann A.M."/>
            <person name="Op Den Camp H."/>
            <person name="Overmann J."/>
            <person name="Amann R."/>
            <person name="Jetten M.S.M."/>
            <person name="Mascher T."/>
            <person name="Medema M.H."/>
            <person name="Devos D.P."/>
            <person name="Kaster A.-K."/>
            <person name="Ovreas L."/>
            <person name="Rohde M."/>
            <person name="Galperin M.Y."/>
            <person name="Jogler C."/>
        </authorList>
    </citation>
    <scope>NUCLEOTIDE SEQUENCE [LARGE SCALE GENOMIC DNA]</scope>
    <source>
        <strain evidence="1 2">Pla144</strain>
    </source>
</reference>
<evidence type="ECO:0000313" key="1">
    <source>
        <dbReference type="EMBL" id="TWU22732.1"/>
    </source>
</evidence>
<organism evidence="1 2">
    <name type="scientific">Bythopirellula polymerisocia</name>
    <dbReference type="NCBI Taxonomy" id="2528003"/>
    <lineage>
        <taxon>Bacteria</taxon>
        <taxon>Pseudomonadati</taxon>
        <taxon>Planctomycetota</taxon>
        <taxon>Planctomycetia</taxon>
        <taxon>Pirellulales</taxon>
        <taxon>Lacipirellulaceae</taxon>
        <taxon>Bythopirellula</taxon>
    </lineage>
</organism>
<dbReference type="EMBL" id="SJPS01000007">
    <property type="protein sequence ID" value="TWU22732.1"/>
    <property type="molecule type" value="Genomic_DNA"/>
</dbReference>
<evidence type="ECO:0000313" key="2">
    <source>
        <dbReference type="Proteomes" id="UP000318437"/>
    </source>
</evidence>
<sequence length="76" mass="8732">MASYSFPKLARDAINRQQYIEIAEYFISQQTEIDGIALDEELLAAESLRVGFLERKLYFKELGFGRHHGAVVTHDN</sequence>
<accession>A0A5C6CF39</accession>
<comment type="caution">
    <text evidence="1">The sequence shown here is derived from an EMBL/GenBank/DDBJ whole genome shotgun (WGS) entry which is preliminary data.</text>
</comment>
<protein>
    <submittedName>
        <fullName evidence="1">Uncharacterized protein</fullName>
    </submittedName>
</protein>
<dbReference type="Proteomes" id="UP000318437">
    <property type="component" value="Unassembled WGS sequence"/>
</dbReference>
<dbReference type="AlphaFoldDB" id="A0A5C6CF39"/>
<proteinExistence type="predicted"/>
<gene>
    <name evidence="1" type="ORF">Pla144_41930</name>
</gene>
<name>A0A5C6CF39_9BACT</name>
<keyword evidence="2" id="KW-1185">Reference proteome</keyword>